<evidence type="ECO:0000313" key="3">
    <source>
        <dbReference type="Proteomes" id="UP000176923"/>
    </source>
</evidence>
<evidence type="ECO:0000256" key="1">
    <source>
        <dbReference type="SAM" id="Phobius"/>
    </source>
</evidence>
<feature type="transmembrane region" description="Helical" evidence="1">
    <location>
        <begin position="139"/>
        <end position="158"/>
    </location>
</feature>
<name>A0A1F5ZU55_9BACT</name>
<proteinExistence type="predicted"/>
<keyword evidence="1" id="KW-1133">Transmembrane helix</keyword>
<feature type="transmembrane region" description="Helical" evidence="1">
    <location>
        <begin position="6"/>
        <end position="29"/>
    </location>
</feature>
<dbReference type="AlphaFoldDB" id="A0A1F5ZU55"/>
<feature type="transmembrane region" description="Helical" evidence="1">
    <location>
        <begin position="164"/>
        <end position="184"/>
    </location>
</feature>
<sequence>MAIQWVFFIFFLALLYFFSRTTIQSLFLIIHMIFKNTKLSLYLLAFLFLPGTTIHEVSHFIMATLLHVRTGKISVWPEIEANGHIRAGHVEVAKTDPIRLILIGVAPMILGLTAIYFIGESFFPHINRIYSADFLPLTFNLSTFLGLYLIFEITGTFFSSKRDLAASIYAAPILGIILFMVYMTRLQVSLDKDVYEVILMIINKINIYLAIGVIIQFILFLLLRGVIFLIYPKKHYS</sequence>
<feature type="transmembrane region" description="Helical" evidence="1">
    <location>
        <begin position="41"/>
        <end position="62"/>
    </location>
</feature>
<dbReference type="Proteomes" id="UP000176923">
    <property type="component" value="Unassembled WGS sequence"/>
</dbReference>
<keyword evidence="1" id="KW-0472">Membrane</keyword>
<dbReference type="STRING" id="1798382.A3D77_01330"/>
<reference evidence="2 3" key="1">
    <citation type="journal article" date="2016" name="Nat. Commun.">
        <title>Thousands of microbial genomes shed light on interconnected biogeochemical processes in an aquifer system.</title>
        <authorList>
            <person name="Anantharaman K."/>
            <person name="Brown C.T."/>
            <person name="Hug L.A."/>
            <person name="Sharon I."/>
            <person name="Castelle C.J."/>
            <person name="Probst A.J."/>
            <person name="Thomas B.C."/>
            <person name="Singh A."/>
            <person name="Wilkins M.J."/>
            <person name="Karaoz U."/>
            <person name="Brodie E.L."/>
            <person name="Williams K.H."/>
            <person name="Hubbard S.S."/>
            <person name="Banfield J.F."/>
        </authorList>
    </citation>
    <scope>NUCLEOTIDE SEQUENCE [LARGE SCALE GENOMIC DNA]</scope>
</reference>
<keyword evidence="1" id="KW-0812">Transmembrane</keyword>
<comment type="caution">
    <text evidence="2">The sequence shown here is derived from an EMBL/GenBank/DDBJ whole genome shotgun (WGS) entry which is preliminary data.</text>
</comment>
<dbReference type="EMBL" id="MFJL01000019">
    <property type="protein sequence ID" value="OGG15652.1"/>
    <property type="molecule type" value="Genomic_DNA"/>
</dbReference>
<feature type="transmembrane region" description="Helical" evidence="1">
    <location>
        <begin position="205"/>
        <end position="231"/>
    </location>
</feature>
<feature type="transmembrane region" description="Helical" evidence="1">
    <location>
        <begin position="98"/>
        <end position="118"/>
    </location>
</feature>
<gene>
    <name evidence="2" type="ORF">A3D77_01330</name>
</gene>
<organism evidence="2 3">
    <name type="scientific">Candidatus Gottesmanbacteria bacterium RIFCSPHIGHO2_02_FULL_39_11</name>
    <dbReference type="NCBI Taxonomy" id="1798382"/>
    <lineage>
        <taxon>Bacteria</taxon>
        <taxon>Candidatus Gottesmaniibacteriota</taxon>
    </lineage>
</organism>
<protein>
    <submittedName>
        <fullName evidence="2">Uncharacterized protein</fullName>
    </submittedName>
</protein>
<evidence type="ECO:0000313" key="2">
    <source>
        <dbReference type="EMBL" id="OGG15652.1"/>
    </source>
</evidence>
<accession>A0A1F5ZU55</accession>